<evidence type="ECO:0000313" key="5">
    <source>
        <dbReference type="Proteomes" id="UP000184436"/>
    </source>
</evidence>
<feature type="domain" description="Resolvase/invertase-type recombinase catalytic" evidence="2">
    <location>
        <begin position="18"/>
        <end position="171"/>
    </location>
</feature>
<dbReference type="Proteomes" id="UP000184436">
    <property type="component" value="Unassembled WGS sequence"/>
</dbReference>
<gene>
    <name evidence="4" type="ORF">SAMN05444349_11475</name>
</gene>
<feature type="domain" description="Recombinase" evidence="3">
    <location>
        <begin position="179"/>
        <end position="276"/>
    </location>
</feature>
<dbReference type="InterPro" id="IPR036162">
    <property type="entry name" value="Resolvase-like_N_sf"/>
</dbReference>
<dbReference type="Gene3D" id="3.90.1750.20">
    <property type="entry name" value="Putative Large Serine Recombinase, Chain B, Domain 2"/>
    <property type="match status" value="1"/>
</dbReference>
<dbReference type="InterPro" id="IPR038109">
    <property type="entry name" value="DNA_bind_recomb_sf"/>
</dbReference>
<evidence type="ECO:0000313" key="4">
    <source>
        <dbReference type="EMBL" id="SHF25640.1"/>
    </source>
</evidence>
<dbReference type="PANTHER" id="PTHR30461:SF23">
    <property type="entry name" value="DNA RECOMBINASE-RELATED"/>
    <property type="match status" value="1"/>
</dbReference>
<dbReference type="PANTHER" id="PTHR30461">
    <property type="entry name" value="DNA-INVERTASE FROM LAMBDOID PROPHAGE"/>
    <property type="match status" value="1"/>
</dbReference>
<dbReference type="GO" id="GO:0003677">
    <property type="term" value="F:DNA binding"/>
    <property type="evidence" value="ECO:0007669"/>
    <property type="project" value="InterPro"/>
</dbReference>
<dbReference type="STRING" id="871325.SAMN05444349_11475"/>
<dbReference type="InterPro" id="IPR050639">
    <property type="entry name" value="SSR_resolvase"/>
</dbReference>
<organism evidence="4 5">
    <name type="scientific">Bacteroides faecichinchillae</name>
    <dbReference type="NCBI Taxonomy" id="871325"/>
    <lineage>
        <taxon>Bacteria</taxon>
        <taxon>Pseudomonadati</taxon>
        <taxon>Bacteroidota</taxon>
        <taxon>Bacteroidia</taxon>
        <taxon>Bacteroidales</taxon>
        <taxon>Bacteroidaceae</taxon>
        <taxon>Bacteroides</taxon>
    </lineage>
</organism>
<dbReference type="EMBL" id="FQVD01000014">
    <property type="protein sequence ID" value="SHF25640.1"/>
    <property type="molecule type" value="Genomic_DNA"/>
</dbReference>
<dbReference type="SUPFAM" id="SSF53041">
    <property type="entry name" value="Resolvase-like"/>
    <property type="match status" value="1"/>
</dbReference>
<dbReference type="PROSITE" id="PS51736">
    <property type="entry name" value="RECOMBINASES_3"/>
    <property type="match status" value="1"/>
</dbReference>
<reference evidence="4 5" key="1">
    <citation type="submission" date="2016-11" db="EMBL/GenBank/DDBJ databases">
        <authorList>
            <person name="Jaros S."/>
            <person name="Januszkiewicz K."/>
            <person name="Wedrychowicz H."/>
        </authorList>
    </citation>
    <scope>NUCLEOTIDE SEQUENCE [LARGE SCALE GENOMIC DNA]</scope>
    <source>
        <strain evidence="4 5">DSM 26883</strain>
    </source>
</reference>
<evidence type="ECO:0000259" key="2">
    <source>
        <dbReference type="PROSITE" id="PS51736"/>
    </source>
</evidence>
<dbReference type="Pfam" id="PF07508">
    <property type="entry name" value="Recombinase"/>
    <property type="match status" value="1"/>
</dbReference>
<name>A0A1M5A5V3_9BACE</name>
<feature type="coiled-coil region" evidence="1">
    <location>
        <begin position="347"/>
        <end position="416"/>
    </location>
</feature>
<accession>A0A1M5A5V3</accession>
<proteinExistence type="predicted"/>
<dbReference type="Pfam" id="PF00239">
    <property type="entry name" value="Resolvase"/>
    <property type="match status" value="1"/>
</dbReference>
<protein>
    <submittedName>
        <fullName evidence="4">Site-specific DNA recombinase</fullName>
    </submittedName>
</protein>
<dbReference type="PROSITE" id="PS51737">
    <property type="entry name" value="RECOMBINASE_DNA_BIND"/>
    <property type="match status" value="1"/>
</dbReference>
<dbReference type="InterPro" id="IPR011109">
    <property type="entry name" value="DNA_bind_recombinase_dom"/>
</dbReference>
<dbReference type="GO" id="GO:0000150">
    <property type="term" value="F:DNA strand exchange activity"/>
    <property type="evidence" value="ECO:0007669"/>
    <property type="project" value="InterPro"/>
</dbReference>
<dbReference type="SMART" id="SM00857">
    <property type="entry name" value="Resolvase"/>
    <property type="match status" value="1"/>
</dbReference>
<sequence length="509" mass="59955">MLLGYMGTKTKGLFMENKAIILSRVSSNHQTLEQQTETVLKEVKKDGYTDDNIIIIEDKESAIKLSEEERNGLNKMKEYINNDPSINVVYLYELSRLSRRQTMLFNIRDYLIERKIQLICLQPYMKLLDEDGKMSTTAAIIFALYSTLSETEMTVKKERMLRGRRYNRALGKHSGGRPPFGYTTDKDKFYILHPQNAEIIKRIFSEYVNDRKSMWVITKELKEEGLFPKTSPHSLFHCIDYWLSREIYIGNEMYPQIISKTMFEKAQKERNAHKRCPKKSHKNIFLLKGLVFDENSGLPMFGERGVESYSETKGYGCCIKRLYLDPIVWDFAKMMYQKYIMNKSLYRRQLQKELDTIRVKIETLKKEGKTIIEKIDKVEERMIFGNLSTKRGEELIYSLKEQKEEKEQRLLELTNESVVKHQQLIDIDLKEIFDESAMTLDDKINIVRKVIKKVTIKRPSKFTAHISIFNRINDVVTVYEAKSGGRYRERGVRVIDEYHLKGKSIQKTY</sequence>
<keyword evidence="1" id="KW-0175">Coiled coil</keyword>
<dbReference type="InterPro" id="IPR006119">
    <property type="entry name" value="Resolv_N"/>
</dbReference>
<evidence type="ECO:0000259" key="3">
    <source>
        <dbReference type="PROSITE" id="PS51737"/>
    </source>
</evidence>
<dbReference type="AlphaFoldDB" id="A0A1M5A5V3"/>
<dbReference type="Gene3D" id="3.40.50.1390">
    <property type="entry name" value="Resolvase, N-terminal catalytic domain"/>
    <property type="match status" value="1"/>
</dbReference>
<keyword evidence="5" id="KW-1185">Reference proteome</keyword>
<evidence type="ECO:0000256" key="1">
    <source>
        <dbReference type="SAM" id="Coils"/>
    </source>
</evidence>